<dbReference type="Pfam" id="PF13508">
    <property type="entry name" value="Acetyltransf_7"/>
    <property type="match status" value="1"/>
</dbReference>
<dbReference type="AlphaFoldDB" id="A0A1G6XZ36"/>
<protein>
    <submittedName>
        <fullName evidence="2">Acetyltransferase (GNAT) family protein</fullName>
    </submittedName>
</protein>
<dbReference type="EMBL" id="FMZO01000014">
    <property type="protein sequence ID" value="SDD83484.1"/>
    <property type="molecule type" value="Genomic_DNA"/>
</dbReference>
<dbReference type="CDD" id="cd04301">
    <property type="entry name" value="NAT_SF"/>
    <property type="match status" value="1"/>
</dbReference>
<evidence type="ECO:0000313" key="3">
    <source>
        <dbReference type="Proteomes" id="UP000198757"/>
    </source>
</evidence>
<name>A0A1G6XZ36_NIADE</name>
<dbReference type="SUPFAM" id="SSF55729">
    <property type="entry name" value="Acyl-CoA N-acyltransferases (Nat)"/>
    <property type="match status" value="1"/>
</dbReference>
<dbReference type="GO" id="GO:0016747">
    <property type="term" value="F:acyltransferase activity, transferring groups other than amino-acyl groups"/>
    <property type="evidence" value="ECO:0007669"/>
    <property type="project" value="InterPro"/>
</dbReference>
<keyword evidence="3" id="KW-1185">Reference proteome</keyword>
<dbReference type="PROSITE" id="PS51186">
    <property type="entry name" value="GNAT"/>
    <property type="match status" value="1"/>
</dbReference>
<keyword evidence="2" id="KW-0808">Transferase</keyword>
<dbReference type="STRING" id="1285928.SAMN04487894_11476"/>
<dbReference type="Gene3D" id="3.40.630.30">
    <property type="match status" value="1"/>
</dbReference>
<dbReference type="InterPro" id="IPR016181">
    <property type="entry name" value="Acyl_CoA_acyltransferase"/>
</dbReference>
<evidence type="ECO:0000259" key="1">
    <source>
        <dbReference type="PROSITE" id="PS51186"/>
    </source>
</evidence>
<dbReference type="RefSeq" id="WP_090392053.1">
    <property type="nucleotide sequence ID" value="NZ_FMZO01000014.1"/>
</dbReference>
<dbReference type="InterPro" id="IPR000182">
    <property type="entry name" value="GNAT_dom"/>
</dbReference>
<accession>A0A1G6XZ36</accession>
<feature type="domain" description="N-acetyltransferase" evidence="1">
    <location>
        <begin position="4"/>
        <end position="156"/>
    </location>
</feature>
<organism evidence="2 3">
    <name type="scientific">Niabella drilacis (strain DSM 25811 / CCM 8410 / CCUG 62505 / LMG 26954 / E90)</name>
    <dbReference type="NCBI Taxonomy" id="1285928"/>
    <lineage>
        <taxon>Bacteria</taxon>
        <taxon>Pseudomonadati</taxon>
        <taxon>Bacteroidota</taxon>
        <taxon>Chitinophagia</taxon>
        <taxon>Chitinophagales</taxon>
        <taxon>Chitinophagaceae</taxon>
        <taxon>Niabella</taxon>
    </lineage>
</organism>
<sequence>MNSIEFKIVQPDDQLLLQQIAGWYFSEWQIPVDTTVKGLQSITAAAGQFQVLMMLDGLPIATGGIYDHVGLVDRAPRFKIYKKWLAQVYTIPAERGKGYGAALCRYIHEQAGSLGLKKIHLFTDTAASLYRRLGWMETEQFDIANRHLIIMEKNCS</sequence>
<evidence type="ECO:0000313" key="2">
    <source>
        <dbReference type="EMBL" id="SDD83484.1"/>
    </source>
</evidence>
<proteinExistence type="predicted"/>
<reference evidence="3" key="1">
    <citation type="submission" date="2016-10" db="EMBL/GenBank/DDBJ databases">
        <authorList>
            <person name="Varghese N."/>
            <person name="Submissions S."/>
        </authorList>
    </citation>
    <scope>NUCLEOTIDE SEQUENCE [LARGE SCALE GENOMIC DNA]</scope>
    <source>
        <strain evidence="3">DSM 25811 / CCM 8410 / LMG 26954 / E90</strain>
    </source>
</reference>
<gene>
    <name evidence="2" type="ORF">SAMN04487894_11476</name>
</gene>
<dbReference type="Proteomes" id="UP000198757">
    <property type="component" value="Unassembled WGS sequence"/>
</dbReference>
<dbReference type="OrthoDB" id="1450704at2"/>